<dbReference type="PANTHER" id="PTHR35158">
    <property type="entry name" value="CDNA SEQUENCE CN725425"/>
    <property type="match status" value="1"/>
</dbReference>
<name>A0A061ILS2_CRIGR</name>
<feature type="region of interest" description="Disordered" evidence="1">
    <location>
        <begin position="68"/>
        <end position="92"/>
    </location>
</feature>
<dbReference type="Proteomes" id="UP000030759">
    <property type="component" value="Unassembled WGS sequence"/>
</dbReference>
<dbReference type="PANTHER" id="PTHR35158:SF1">
    <property type="entry name" value="CDNA SEQUENCE CN725425"/>
    <property type="match status" value="1"/>
</dbReference>
<organism evidence="2 3">
    <name type="scientific">Cricetulus griseus</name>
    <name type="common">Chinese hamster</name>
    <name type="synonym">Cricetulus barabensis griseus</name>
    <dbReference type="NCBI Taxonomy" id="10029"/>
    <lineage>
        <taxon>Eukaryota</taxon>
        <taxon>Metazoa</taxon>
        <taxon>Chordata</taxon>
        <taxon>Craniata</taxon>
        <taxon>Vertebrata</taxon>
        <taxon>Euteleostomi</taxon>
        <taxon>Mammalia</taxon>
        <taxon>Eutheria</taxon>
        <taxon>Euarchontoglires</taxon>
        <taxon>Glires</taxon>
        <taxon>Rodentia</taxon>
        <taxon>Myomorpha</taxon>
        <taxon>Muroidea</taxon>
        <taxon>Cricetidae</taxon>
        <taxon>Cricetinae</taxon>
        <taxon>Cricetulus</taxon>
    </lineage>
</organism>
<dbReference type="EMBL" id="KE667810">
    <property type="protein sequence ID" value="ERE84817.1"/>
    <property type="molecule type" value="Genomic_DNA"/>
</dbReference>
<evidence type="ECO:0000313" key="2">
    <source>
        <dbReference type="EMBL" id="ERE84817.1"/>
    </source>
</evidence>
<dbReference type="AlphaFoldDB" id="A0A061ILS2"/>
<protein>
    <submittedName>
        <fullName evidence="2">Uncharacterized protein</fullName>
    </submittedName>
</protein>
<evidence type="ECO:0000313" key="3">
    <source>
        <dbReference type="Proteomes" id="UP000030759"/>
    </source>
</evidence>
<reference evidence="3" key="1">
    <citation type="journal article" date="2013" name="Nat. Biotechnol.">
        <title>Chinese hamster genome sequenced from sorted chromosomes.</title>
        <authorList>
            <person name="Brinkrolf K."/>
            <person name="Rupp O."/>
            <person name="Laux H."/>
            <person name="Kollin F."/>
            <person name="Ernst W."/>
            <person name="Linke B."/>
            <person name="Kofler R."/>
            <person name="Romand S."/>
            <person name="Hesse F."/>
            <person name="Budach W.E."/>
            <person name="Galosy S."/>
            <person name="Muller D."/>
            <person name="Noll T."/>
            <person name="Wienberg J."/>
            <person name="Jostock T."/>
            <person name="Leonard M."/>
            <person name="Grillari J."/>
            <person name="Tauch A."/>
            <person name="Goesmann A."/>
            <person name="Helk B."/>
            <person name="Mott J.E."/>
            <person name="Puhler A."/>
            <person name="Borth N."/>
        </authorList>
    </citation>
    <scope>NUCLEOTIDE SEQUENCE [LARGE SCALE GENOMIC DNA]</scope>
    <source>
        <strain evidence="3">17A/GY</strain>
    </source>
</reference>
<dbReference type="InterPro" id="IPR027883">
    <property type="entry name" value="Redic1-like"/>
</dbReference>
<accession>A0A061ILS2</accession>
<feature type="region of interest" description="Disordered" evidence="1">
    <location>
        <begin position="476"/>
        <end position="504"/>
    </location>
</feature>
<feature type="compositionally biased region" description="Polar residues" evidence="1">
    <location>
        <begin position="68"/>
        <end position="88"/>
    </location>
</feature>
<gene>
    <name evidence="2" type="ORF">H671_2g5678</name>
</gene>
<sequence>MKTEPKRILSLNRASLRNPQKFQNIHPVSKISFHKGKEQADSKICRSFNESAEHSTVQLRLSGLPVNTTTATSAPKIQRTSRWGSQKNGKARGPENWWTRVLIKQERRKQKEYFEKNKLKSKMKLLEVFSPVKNPTVSLDLLNLYMVNQISSKKTPETTKRPTHVNMNRDLKIPLRKHDLELPMSPHCVPSKLCIDDMEKNVPYQRFCSKEETGPVQSSQDMNSYRMFNKTENCSYIPPSFPAELPSNRYIPNQNSTPGIELNPRKFTSEKNQNEQFSNGTFSDSLFSKLNNHQDIFSSPQKTAEFGASYERVASPETGNFLTKRPVILGEDYGSPCERRQPDFAMEKTSVQQIWGSNGKAFSDFLEDVIQPTQRNLSSNHDSDVFVSHNMINLLSRDQPGRMATFHKCGYGSVSDTCVFPYDESHSTGGFIKGNFPGPQAAFHNHPLNTSYLGTCQPKKPPYQEYSNREVREFRRSFETDCHPTSRGRKGKTESDDQEEALQRNTWEYPVYSMGDIPLKELHHKQSCDFDRNEIPMEGRGMCPLKGRSMSTEKIYLESSQSSQSASYSPRPTESTFSSSSDLISEDEDQMQQQTEESIKKATETTDTFCLERVEEHLGDIMVKDNVKIHKQKDNFPQSSVKNTDTFPVSQYNSGHISQNKTSNDCVLQAGRCDLGVQTENELLMGTTADVAIQCTIISQCSCKRSPDVPVTEVPSLHKAASCSDAITAHTTGGQETLADNSL</sequence>
<proteinExistence type="predicted"/>
<evidence type="ECO:0000256" key="1">
    <source>
        <dbReference type="SAM" id="MobiDB-lite"/>
    </source>
</evidence>
<feature type="region of interest" description="Disordered" evidence="1">
    <location>
        <begin position="555"/>
        <end position="602"/>
    </location>
</feature>
<dbReference type="Pfam" id="PF15089">
    <property type="entry name" value="Redic1-like"/>
    <property type="match status" value="1"/>
</dbReference>
<feature type="compositionally biased region" description="Low complexity" evidence="1">
    <location>
        <begin position="559"/>
        <end position="583"/>
    </location>
</feature>